<gene>
    <name evidence="1" type="ORF">TBRA_LOCUS5871</name>
</gene>
<keyword evidence="2" id="KW-1185">Reference proteome</keyword>
<dbReference type="EMBL" id="CADCXV010000729">
    <property type="protein sequence ID" value="CAB0033973.1"/>
    <property type="molecule type" value="Genomic_DNA"/>
</dbReference>
<evidence type="ECO:0000313" key="2">
    <source>
        <dbReference type="Proteomes" id="UP000479190"/>
    </source>
</evidence>
<sequence>MDRYLYILYTYSRLPDRFIIPSPLYGFGREKKVNKKWSGSGTVLYTYTNSSLSSSSFSRAQVSIFAFYRSAGGQQQQQQQRRKLAASDKYGARFNVYSPRQRCRFYPRRNAIAAGFLRGAGCNDAHRDNVCSSRKVDNTSQQFVYKQLLYTFHTLAFSRRCCIGAEKLVSARARKTI</sequence>
<feature type="non-terminal residue" evidence="1">
    <location>
        <position position="177"/>
    </location>
</feature>
<dbReference type="AlphaFoldDB" id="A0A6H5I7M9"/>
<dbReference type="Proteomes" id="UP000479190">
    <property type="component" value="Unassembled WGS sequence"/>
</dbReference>
<reference evidence="1 2" key="1">
    <citation type="submission" date="2020-02" db="EMBL/GenBank/DDBJ databases">
        <authorList>
            <person name="Ferguson B K."/>
        </authorList>
    </citation>
    <scope>NUCLEOTIDE SEQUENCE [LARGE SCALE GENOMIC DNA]</scope>
</reference>
<protein>
    <submittedName>
        <fullName evidence="1">Uncharacterized protein</fullName>
    </submittedName>
</protein>
<accession>A0A6H5I7M9</accession>
<organism evidence="1 2">
    <name type="scientific">Trichogramma brassicae</name>
    <dbReference type="NCBI Taxonomy" id="86971"/>
    <lineage>
        <taxon>Eukaryota</taxon>
        <taxon>Metazoa</taxon>
        <taxon>Ecdysozoa</taxon>
        <taxon>Arthropoda</taxon>
        <taxon>Hexapoda</taxon>
        <taxon>Insecta</taxon>
        <taxon>Pterygota</taxon>
        <taxon>Neoptera</taxon>
        <taxon>Endopterygota</taxon>
        <taxon>Hymenoptera</taxon>
        <taxon>Apocrita</taxon>
        <taxon>Proctotrupomorpha</taxon>
        <taxon>Chalcidoidea</taxon>
        <taxon>Trichogrammatidae</taxon>
        <taxon>Trichogramma</taxon>
    </lineage>
</organism>
<evidence type="ECO:0000313" key="1">
    <source>
        <dbReference type="EMBL" id="CAB0033973.1"/>
    </source>
</evidence>
<name>A0A6H5I7M9_9HYME</name>
<proteinExistence type="predicted"/>